<comment type="cofactor">
    <cofactor evidence="1">
        <name>Zn(2+)</name>
        <dbReference type="ChEBI" id="CHEBI:29105"/>
    </cofactor>
</comment>
<proteinExistence type="inferred from homology"/>
<keyword evidence="16" id="KW-1185">Reference proteome</keyword>
<evidence type="ECO:0000256" key="2">
    <source>
        <dbReference type="ARBA" id="ARBA00004613"/>
    </source>
</evidence>
<keyword evidence="10" id="KW-0482">Metalloprotease</keyword>
<name>A0ABV2LU71_9FLAO</name>
<comment type="subcellular location">
    <subcellularLocation>
        <location evidence="2">Secreted</location>
    </subcellularLocation>
</comment>
<dbReference type="Proteomes" id="UP001549146">
    <property type="component" value="Unassembled WGS sequence"/>
</dbReference>
<evidence type="ECO:0000256" key="11">
    <source>
        <dbReference type="ARBA" id="ARBA00023145"/>
    </source>
</evidence>
<comment type="caution">
    <text evidence="15">The sequence shown here is derived from an EMBL/GenBank/DDBJ whole genome shotgun (WGS) entry which is preliminary data.</text>
</comment>
<evidence type="ECO:0000256" key="10">
    <source>
        <dbReference type="ARBA" id="ARBA00023049"/>
    </source>
</evidence>
<evidence type="ECO:0000256" key="6">
    <source>
        <dbReference type="ARBA" id="ARBA00022723"/>
    </source>
</evidence>
<keyword evidence="7 12" id="KW-0732">Signal</keyword>
<evidence type="ECO:0000313" key="15">
    <source>
        <dbReference type="EMBL" id="MET3732115.1"/>
    </source>
</evidence>
<accession>A0ABV2LU71</accession>
<feature type="domain" description="Secretion system C-terminal sorting" evidence="14">
    <location>
        <begin position="799"/>
        <end position="871"/>
    </location>
</feature>
<dbReference type="Pfam" id="PF18962">
    <property type="entry name" value="Por_Secre_tail"/>
    <property type="match status" value="1"/>
</dbReference>
<dbReference type="InterPro" id="IPR003137">
    <property type="entry name" value="PA_domain"/>
</dbReference>
<evidence type="ECO:0008006" key="17">
    <source>
        <dbReference type="Google" id="ProtNLM"/>
    </source>
</evidence>
<dbReference type="Gene3D" id="1.10.390.10">
    <property type="entry name" value="Neutral Protease Domain 2"/>
    <property type="match status" value="1"/>
</dbReference>
<dbReference type="PANTHER" id="PTHR33478">
    <property type="entry name" value="EXTRACELLULAR METALLOPROTEINASE MEP"/>
    <property type="match status" value="1"/>
</dbReference>
<dbReference type="SUPFAM" id="SSF55486">
    <property type="entry name" value="Metalloproteases ('zincins'), catalytic domain"/>
    <property type="match status" value="1"/>
</dbReference>
<evidence type="ECO:0000259" key="14">
    <source>
        <dbReference type="Pfam" id="PF18962"/>
    </source>
</evidence>
<evidence type="ECO:0000259" key="13">
    <source>
        <dbReference type="Pfam" id="PF02225"/>
    </source>
</evidence>
<comment type="similarity">
    <text evidence="3">Belongs to the peptidase M36 family.</text>
</comment>
<dbReference type="InterPro" id="IPR001842">
    <property type="entry name" value="Peptidase_M36"/>
</dbReference>
<feature type="chain" id="PRO_5045728665" description="Por secretion system C-terminal sorting domain-containing protein" evidence="12">
    <location>
        <begin position="21"/>
        <end position="873"/>
    </location>
</feature>
<evidence type="ECO:0000256" key="3">
    <source>
        <dbReference type="ARBA" id="ARBA00006006"/>
    </source>
</evidence>
<reference evidence="15 16" key="1">
    <citation type="submission" date="2024-06" db="EMBL/GenBank/DDBJ databases">
        <title>Genomic Encyclopedia of Type Strains, Phase IV (KMG-IV): sequencing the most valuable type-strain genomes for metagenomic binning, comparative biology and taxonomic classification.</title>
        <authorList>
            <person name="Goeker M."/>
        </authorList>
    </citation>
    <scope>NUCLEOTIDE SEQUENCE [LARGE SCALE GENOMIC DNA]</scope>
    <source>
        <strain evidence="15 16">DSM 29388</strain>
    </source>
</reference>
<evidence type="ECO:0000256" key="4">
    <source>
        <dbReference type="ARBA" id="ARBA00022525"/>
    </source>
</evidence>
<dbReference type="NCBIfam" id="NF038113">
    <property type="entry name" value="T9SSA_dep_M36"/>
    <property type="match status" value="1"/>
</dbReference>
<evidence type="ECO:0000256" key="5">
    <source>
        <dbReference type="ARBA" id="ARBA00022670"/>
    </source>
</evidence>
<dbReference type="SUPFAM" id="SSF52025">
    <property type="entry name" value="PA domain"/>
    <property type="match status" value="1"/>
</dbReference>
<keyword evidence="5" id="KW-0645">Protease</keyword>
<evidence type="ECO:0000256" key="12">
    <source>
        <dbReference type="SAM" id="SignalP"/>
    </source>
</evidence>
<evidence type="ECO:0000313" key="16">
    <source>
        <dbReference type="Proteomes" id="UP001549146"/>
    </source>
</evidence>
<dbReference type="CDD" id="cd04818">
    <property type="entry name" value="PA_subtilisin_1"/>
    <property type="match status" value="1"/>
</dbReference>
<dbReference type="InterPro" id="IPR046450">
    <property type="entry name" value="PA_dom_sf"/>
</dbReference>
<keyword evidence="8" id="KW-0378">Hydrolase</keyword>
<dbReference type="Pfam" id="PF02225">
    <property type="entry name" value="PA"/>
    <property type="match status" value="1"/>
</dbReference>
<dbReference type="Gene3D" id="3.10.170.10">
    <property type="match status" value="1"/>
</dbReference>
<dbReference type="RefSeq" id="WP_354509013.1">
    <property type="nucleotide sequence ID" value="NZ_JBEPMO010000008.1"/>
</dbReference>
<dbReference type="CDD" id="cd09596">
    <property type="entry name" value="M36"/>
    <property type="match status" value="1"/>
</dbReference>
<keyword evidence="11" id="KW-0865">Zymogen</keyword>
<dbReference type="InterPro" id="IPR027268">
    <property type="entry name" value="Peptidase_M4/M1_CTD_sf"/>
</dbReference>
<protein>
    <recommendedName>
        <fullName evidence="17">Por secretion system C-terminal sorting domain-containing protein</fullName>
    </recommendedName>
</protein>
<keyword evidence="9" id="KW-0862">Zinc</keyword>
<dbReference type="NCBIfam" id="TIGR04183">
    <property type="entry name" value="Por_Secre_tail"/>
    <property type="match status" value="1"/>
</dbReference>
<evidence type="ECO:0000256" key="9">
    <source>
        <dbReference type="ARBA" id="ARBA00022833"/>
    </source>
</evidence>
<sequence>MKKNYFLAAALALVVNTAWSQSSQILPITQNHLINQADHFGLKASDLEDLQISTHYLNSNNKVEYAYIHQHLGGYPIYNAIANLALKDEKVLSMNSTFQQNIHQRIANQSAIQDLNQFASVVAQGLGFVLNESAFLNSDFHNQLMYYPTEDGKLNLSWIFHLNIMEENQLKMMEYVANAQTGEIYASHNHLLSCSFDHGAFENPTTEFKQSENVQWLKEQYQTATLNDNASYRVFKLPVEAPTFGERSMVNNPADPIASPFGWHDTNGAPGHESTLTHGNNVKAVNDQNSAGLNWLYNGGSYTFTGYADGGTNLNFDFPIDFTRNLYESYDASTTNLFYMNNMLHDVWYQYGFTEQAGNFQLNNYGNGGVGTDEVYAFGQTGEAMGSMNNAMFGTPPEGGNPYMIMFMWTSNEGDSHLFAVNTAGTHQGNYNGELASFGPGIPTPPITENLAVVIDDNANGGSNANDGCENIINAAQLNGKIAMIQRGNCDFVVKVKKAQDAGAKAVVMVNNVAGAPIVMGGTDNTITIPSVMISMNDGNPIIDAVLDGTTLNGSVPKDGHWDGYKDGSFDNGIVAHEYGHGISNRLTGGPNTTSCLNNQEQMGEGWSDFIGLVMTIEPGDQGTDGRGIGTYAVSQPTTGVGIRPSRYSTDMSVNSSTYNTIKSVSVPHGVGYVWATMLWEMTWELIGKYGFDPNIYTGTGGNNVAMQLVTDGMKLQPCNPGFVTGRDAILEADLIYNNGENRCHIWKAFAKRGLGFGASQGSPNNVMDGTQSFDMPPTEVLDCTNMATTDLENNSMSLYPNPTKGEFYLLTEKAFGDSNVSIKDVTGKVVQETIVNFSNKRAAINVQNLPAGVYVISVDTADGKITKKLIKK</sequence>
<keyword evidence="4" id="KW-0964">Secreted</keyword>
<dbReference type="InterPro" id="IPR050371">
    <property type="entry name" value="Fungal_virulence_M36"/>
</dbReference>
<feature type="signal peptide" evidence="12">
    <location>
        <begin position="1"/>
        <end position="20"/>
    </location>
</feature>
<evidence type="ECO:0000256" key="8">
    <source>
        <dbReference type="ARBA" id="ARBA00022801"/>
    </source>
</evidence>
<gene>
    <name evidence="15" type="ORF">ABID46_001699</name>
</gene>
<evidence type="ECO:0000256" key="1">
    <source>
        <dbReference type="ARBA" id="ARBA00001947"/>
    </source>
</evidence>
<dbReference type="Gene3D" id="3.50.30.30">
    <property type="match status" value="1"/>
</dbReference>
<organism evidence="15 16">
    <name type="scientific">Moheibacter stercoris</name>
    <dbReference type="NCBI Taxonomy" id="1628251"/>
    <lineage>
        <taxon>Bacteria</taxon>
        <taxon>Pseudomonadati</taxon>
        <taxon>Bacteroidota</taxon>
        <taxon>Flavobacteriia</taxon>
        <taxon>Flavobacteriales</taxon>
        <taxon>Weeksellaceae</taxon>
        <taxon>Moheibacter</taxon>
    </lineage>
</organism>
<dbReference type="InterPro" id="IPR026444">
    <property type="entry name" value="Secre_tail"/>
</dbReference>
<dbReference type="PANTHER" id="PTHR33478:SF1">
    <property type="entry name" value="EXTRACELLULAR METALLOPROTEINASE MEP"/>
    <property type="match status" value="1"/>
</dbReference>
<keyword evidence="6" id="KW-0479">Metal-binding</keyword>
<dbReference type="Pfam" id="PF02128">
    <property type="entry name" value="Peptidase_M36"/>
    <property type="match status" value="1"/>
</dbReference>
<dbReference type="EMBL" id="JBEPMO010000008">
    <property type="protein sequence ID" value="MET3732115.1"/>
    <property type="molecule type" value="Genomic_DNA"/>
</dbReference>
<evidence type="ECO:0000256" key="7">
    <source>
        <dbReference type="ARBA" id="ARBA00022729"/>
    </source>
</evidence>
<feature type="domain" description="PA" evidence="13">
    <location>
        <begin position="465"/>
        <end position="541"/>
    </location>
</feature>